<dbReference type="Pfam" id="PF01156">
    <property type="entry name" value="IU_nuc_hydro"/>
    <property type="match status" value="1"/>
</dbReference>
<dbReference type="InParanoid" id="G8ZM44"/>
<dbReference type="GO" id="GO:0008655">
    <property type="term" value="P:pyrimidine-containing compound salvage"/>
    <property type="evidence" value="ECO:0007669"/>
    <property type="project" value="EnsemblFungi"/>
</dbReference>
<organism evidence="5 6">
    <name type="scientific">Torulaspora delbrueckii</name>
    <name type="common">Yeast</name>
    <name type="synonym">Candida colliculosa</name>
    <dbReference type="NCBI Taxonomy" id="4950"/>
    <lineage>
        <taxon>Eukaryota</taxon>
        <taxon>Fungi</taxon>
        <taxon>Dikarya</taxon>
        <taxon>Ascomycota</taxon>
        <taxon>Saccharomycotina</taxon>
        <taxon>Saccharomycetes</taxon>
        <taxon>Saccharomycetales</taxon>
        <taxon>Saccharomycetaceae</taxon>
        <taxon>Torulaspora</taxon>
    </lineage>
</organism>
<name>G8ZM44_TORDE</name>
<dbReference type="InterPro" id="IPR015910">
    <property type="entry name" value="I/U_nuclsd_hydro_CS"/>
</dbReference>
<dbReference type="Proteomes" id="UP000005627">
    <property type="component" value="Chromosome 1"/>
</dbReference>
<keyword evidence="2" id="KW-0378">Hydrolase</keyword>
<proteinExistence type="inferred from homology"/>
<evidence type="ECO:0000313" key="5">
    <source>
        <dbReference type="EMBL" id="CCE89688.1"/>
    </source>
</evidence>
<dbReference type="SUPFAM" id="SSF53590">
    <property type="entry name" value="Nucleoside hydrolase"/>
    <property type="match status" value="1"/>
</dbReference>
<keyword evidence="3" id="KW-0326">Glycosidase</keyword>
<keyword evidence="6" id="KW-1185">Reference proteome</keyword>
<dbReference type="GO" id="GO:0034355">
    <property type="term" value="P:NAD+ biosynthetic process via the salvage pathway"/>
    <property type="evidence" value="ECO:0007669"/>
    <property type="project" value="EnsemblFungi"/>
</dbReference>
<dbReference type="GO" id="GO:0070635">
    <property type="term" value="F:nicotinamide riboside hydrolase activity"/>
    <property type="evidence" value="ECO:0007669"/>
    <property type="project" value="EnsemblFungi"/>
</dbReference>
<dbReference type="EMBL" id="HE616742">
    <property type="protein sequence ID" value="CCE89688.1"/>
    <property type="molecule type" value="Genomic_DNA"/>
</dbReference>
<dbReference type="GO" id="GO:0006152">
    <property type="term" value="P:purine nucleoside catabolic process"/>
    <property type="evidence" value="ECO:0007669"/>
    <property type="project" value="TreeGrafter"/>
</dbReference>
<gene>
    <name evidence="5" type="primary">TDEL0A03560</name>
    <name evidence="5" type="ORF">TDEL_0A03560</name>
</gene>
<dbReference type="GO" id="GO:0006216">
    <property type="term" value="P:cytidine catabolic process"/>
    <property type="evidence" value="ECO:0007669"/>
    <property type="project" value="EnsemblFungi"/>
</dbReference>
<dbReference type="Gene3D" id="3.90.245.10">
    <property type="entry name" value="Ribonucleoside hydrolase-like"/>
    <property type="match status" value="1"/>
</dbReference>
<dbReference type="GO" id="GO:0006218">
    <property type="term" value="P:uridine catabolic process"/>
    <property type="evidence" value="ECO:0007669"/>
    <property type="project" value="EnsemblFungi"/>
</dbReference>
<dbReference type="GO" id="GO:0019358">
    <property type="term" value="P:nicotinate nucleotide salvage"/>
    <property type="evidence" value="ECO:0007669"/>
    <property type="project" value="EnsemblFungi"/>
</dbReference>
<dbReference type="PANTHER" id="PTHR12304">
    <property type="entry name" value="INOSINE-URIDINE PREFERRING NUCLEOSIDE HYDROLASE"/>
    <property type="match status" value="1"/>
</dbReference>
<comment type="similarity">
    <text evidence="1">Belongs to the IUNH family.</text>
</comment>
<sequence length="337" mass="37859">MTINSIPIWLDCDPGHDDAIAMLISCFHPAFKLLGLGASYGNAPSENTSYNARSLITAFGKTQDVPIYPSAKRPWVFEPEYAPDVHGASGLDGTTLLPVPECEMIIEKSYLDAMEEAIITHNGEITLVSTGALTSVATLLRDRPHLKKMVRYISIMGGGIDLGNRNDNHSAEFNIWIDPQAANFILSDPDIKNKCILLPLNVTHKAIADQRVQDQIRGKGQSKLRELFYELFKFFEHCYKDAQGFDYPPTHDPLTLMPLLQFYGWVNPSVLQLTYRRLNLHAIEDRNSPDLGKTCILKEYNSQEDLGTIVCFDMNIGFFWEQVFQALDRAAKSSTIE</sequence>
<dbReference type="HOGENOM" id="CLU_036838_2_0_1"/>
<evidence type="ECO:0000259" key="4">
    <source>
        <dbReference type="Pfam" id="PF01156"/>
    </source>
</evidence>
<dbReference type="InterPro" id="IPR023186">
    <property type="entry name" value="IUNH"/>
</dbReference>
<dbReference type="GO" id="GO:0070636">
    <property type="term" value="F:nicotinic acid riboside hydrolase activity"/>
    <property type="evidence" value="ECO:0007669"/>
    <property type="project" value="EnsemblFungi"/>
</dbReference>
<dbReference type="RefSeq" id="XP_003678899.1">
    <property type="nucleotide sequence ID" value="XM_003678851.1"/>
</dbReference>
<feature type="domain" description="Inosine/uridine-preferring nucleoside hydrolase" evidence="4">
    <location>
        <begin position="8"/>
        <end position="321"/>
    </location>
</feature>
<dbReference type="CDD" id="cd02651">
    <property type="entry name" value="nuc_hydro_IU_UC_XIUA"/>
    <property type="match status" value="1"/>
</dbReference>
<dbReference type="KEGG" id="tdl:TDEL_0A03560"/>
<accession>G8ZM44</accession>
<dbReference type="GO" id="GO:0008477">
    <property type="term" value="F:purine nucleosidase activity"/>
    <property type="evidence" value="ECO:0007669"/>
    <property type="project" value="TreeGrafter"/>
</dbReference>
<dbReference type="eggNOG" id="KOG2938">
    <property type="taxonomic scope" value="Eukaryota"/>
</dbReference>
<evidence type="ECO:0000313" key="6">
    <source>
        <dbReference type="Proteomes" id="UP000005627"/>
    </source>
</evidence>
<dbReference type="STRING" id="1076872.G8ZM44"/>
<dbReference type="InterPro" id="IPR036452">
    <property type="entry name" value="Ribo_hydro-like"/>
</dbReference>
<evidence type="ECO:0000256" key="2">
    <source>
        <dbReference type="ARBA" id="ARBA00022801"/>
    </source>
</evidence>
<protein>
    <recommendedName>
        <fullName evidence="4">Inosine/uridine-preferring nucleoside hydrolase domain-containing protein</fullName>
    </recommendedName>
</protein>
<dbReference type="PROSITE" id="PS01247">
    <property type="entry name" value="IUNH"/>
    <property type="match status" value="1"/>
</dbReference>
<dbReference type="GO" id="GO:0045437">
    <property type="term" value="F:uridine nucleosidase activity"/>
    <property type="evidence" value="ECO:0007669"/>
    <property type="project" value="EnsemblFungi"/>
</dbReference>
<dbReference type="FunCoup" id="G8ZM44">
    <property type="interactions" value="221"/>
</dbReference>
<dbReference type="OrthoDB" id="432381at2759"/>
<dbReference type="AlphaFoldDB" id="G8ZM44"/>
<evidence type="ECO:0000256" key="1">
    <source>
        <dbReference type="ARBA" id="ARBA00009176"/>
    </source>
</evidence>
<dbReference type="GeneID" id="11502698"/>
<dbReference type="PANTHER" id="PTHR12304:SF4">
    <property type="entry name" value="URIDINE NUCLEOSIDASE"/>
    <property type="match status" value="1"/>
</dbReference>
<evidence type="ECO:0000256" key="3">
    <source>
        <dbReference type="ARBA" id="ARBA00023295"/>
    </source>
</evidence>
<dbReference type="InterPro" id="IPR001910">
    <property type="entry name" value="Inosine/uridine_hydrolase_dom"/>
</dbReference>
<dbReference type="GO" id="GO:0005829">
    <property type="term" value="C:cytosol"/>
    <property type="evidence" value="ECO:0007669"/>
    <property type="project" value="TreeGrafter"/>
</dbReference>
<reference evidence="5 6" key="1">
    <citation type="journal article" date="2011" name="Proc. Natl. Acad. Sci. U.S.A.">
        <title>Evolutionary erosion of yeast sex chromosomes by mating-type switching accidents.</title>
        <authorList>
            <person name="Gordon J.L."/>
            <person name="Armisen D."/>
            <person name="Proux-Wera E."/>
            <person name="Oheigeartaigh S.S."/>
            <person name="Byrne K.P."/>
            <person name="Wolfe K.H."/>
        </authorList>
    </citation>
    <scope>NUCLEOTIDE SEQUENCE [LARGE SCALE GENOMIC DNA]</scope>
    <source>
        <strain evidence="6">ATCC 10662 / CBS 1146 / NBRC 0425 / NCYC 2629 / NRRL Y-866</strain>
    </source>
</reference>